<reference evidence="2" key="2">
    <citation type="journal article" date="2008" name="Genome Biol.">
        <title>Improved genome assembly and evidence-based global gene model set for the chordate Ciona intestinalis: new insight into intron and operon populations.</title>
        <authorList>
            <person name="Satou Y."/>
            <person name="Mineta K."/>
            <person name="Ogasawara M."/>
            <person name="Sasakura Y."/>
            <person name="Shoguchi E."/>
            <person name="Ueno K."/>
            <person name="Yamada L."/>
            <person name="Matsumoto J."/>
            <person name="Wasserscheid J."/>
            <person name="Dewar K."/>
            <person name="Wiley G.B."/>
            <person name="Macmil S.L."/>
            <person name="Roe B.A."/>
            <person name="Zeller R.W."/>
            <person name="Hastings K.E."/>
            <person name="Lemaire P."/>
            <person name="Lindquist E."/>
            <person name="Endo T."/>
            <person name="Hotta K."/>
            <person name="Inaba K."/>
        </authorList>
    </citation>
    <scope>NUCLEOTIDE SEQUENCE [LARGE SCALE GENOMIC DNA]</scope>
    <source>
        <strain evidence="2">wild type</strain>
    </source>
</reference>
<dbReference type="PANTHER" id="PTHR43975">
    <property type="entry name" value="ZGC:101858"/>
    <property type="match status" value="1"/>
</dbReference>
<evidence type="ECO:0000313" key="3">
    <source>
        <dbReference type="Proteomes" id="UP000008144"/>
    </source>
</evidence>
<evidence type="ECO:0000256" key="1">
    <source>
        <dbReference type="ARBA" id="ARBA00023002"/>
    </source>
</evidence>
<reference evidence="2" key="4">
    <citation type="submission" date="2025-09" db="UniProtKB">
        <authorList>
            <consortium name="Ensembl"/>
        </authorList>
    </citation>
    <scope>IDENTIFICATION</scope>
</reference>
<reference evidence="2" key="3">
    <citation type="submission" date="2025-08" db="UniProtKB">
        <authorList>
            <consortium name="Ensembl"/>
        </authorList>
    </citation>
    <scope>IDENTIFICATION</scope>
</reference>
<organism evidence="2 3">
    <name type="scientific">Ciona intestinalis</name>
    <name type="common">Transparent sea squirt</name>
    <name type="synonym">Ascidia intestinalis</name>
    <dbReference type="NCBI Taxonomy" id="7719"/>
    <lineage>
        <taxon>Eukaryota</taxon>
        <taxon>Metazoa</taxon>
        <taxon>Chordata</taxon>
        <taxon>Tunicata</taxon>
        <taxon>Ascidiacea</taxon>
        <taxon>Phlebobranchia</taxon>
        <taxon>Cionidae</taxon>
        <taxon>Ciona</taxon>
    </lineage>
</organism>
<reference evidence="3" key="1">
    <citation type="journal article" date="2002" name="Science">
        <title>The draft genome of Ciona intestinalis: insights into chordate and vertebrate origins.</title>
        <authorList>
            <person name="Dehal P."/>
            <person name="Satou Y."/>
            <person name="Campbell R.K."/>
            <person name="Chapman J."/>
            <person name="Degnan B."/>
            <person name="De Tomaso A."/>
            <person name="Davidson B."/>
            <person name="Di Gregorio A."/>
            <person name="Gelpke M."/>
            <person name="Goodstein D.M."/>
            <person name="Harafuji N."/>
            <person name="Hastings K.E."/>
            <person name="Ho I."/>
            <person name="Hotta K."/>
            <person name="Huang W."/>
            <person name="Kawashima T."/>
            <person name="Lemaire P."/>
            <person name="Martinez D."/>
            <person name="Meinertzhagen I.A."/>
            <person name="Necula S."/>
            <person name="Nonaka M."/>
            <person name="Putnam N."/>
            <person name="Rash S."/>
            <person name="Saiga H."/>
            <person name="Satake M."/>
            <person name="Terry A."/>
            <person name="Yamada L."/>
            <person name="Wang H.G."/>
            <person name="Awazu S."/>
            <person name="Azumi K."/>
            <person name="Boore J."/>
            <person name="Branno M."/>
            <person name="Chin-Bow S."/>
            <person name="DeSantis R."/>
            <person name="Doyle S."/>
            <person name="Francino P."/>
            <person name="Keys D.N."/>
            <person name="Haga S."/>
            <person name="Hayashi H."/>
            <person name="Hino K."/>
            <person name="Imai K.S."/>
            <person name="Inaba K."/>
            <person name="Kano S."/>
            <person name="Kobayashi K."/>
            <person name="Kobayashi M."/>
            <person name="Lee B.I."/>
            <person name="Makabe K.W."/>
            <person name="Manohar C."/>
            <person name="Matassi G."/>
            <person name="Medina M."/>
            <person name="Mochizuki Y."/>
            <person name="Mount S."/>
            <person name="Morishita T."/>
            <person name="Miura S."/>
            <person name="Nakayama A."/>
            <person name="Nishizaka S."/>
            <person name="Nomoto H."/>
            <person name="Ohta F."/>
            <person name="Oishi K."/>
            <person name="Rigoutsos I."/>
            <person name="Sano M."/>
            <person name="Sasaki A."/>
            <person name="Sasakura Y."/>
            <person name="Shoguchi E."/>
            <person name="Shin-i T."/>
            <person name="Spagnuolo A."/>
            <person name="Stainier D."/>
            <person name="Suzuki M.M."/>
            <person name="Tassy O."/>
            <person name="Takatori N."/>
            <person name="Tokuoka M."/>
            <person name="Yagi K."/>
            <person name="Yoshizaki F."/>
            <person name="Wada S."/>
            <person name="Zhang C."/>
            <person name="Hyatt P.D."/>
            <person name="Larimer F."/>
            <person name="Detter C."/>
            <person name="Doggett N."/>
            <person name="Glavina T."/>
            <person name="Hawkins T."/>
            <person name="Richardson P."/>
            <person name="Lucas S."/>
            <person name="Kohara Y."/>
            <person name="Levine M."/>
            <person name="Satoh N."/>
            <person name="Rokhsar D.S."/>
        </authorList>
    </citation>
    <scope>NUCLEOTIDE SEQUENCE [LARGE SCALE GENOMIC DNA]</scope>
</reference>
<dbReference type="PRINTS" id="PR00081">
    <property type="entry name" value="GDHRDH"/>
</dbReference>
<name>F6S294_CIOIN</name>
<dbReference type="InParanoid" id="F6S294"/>
<dbReference type="SUPFAM" id="SSF51735">
    <property type="entry name" value="NAD(P)-binding Rossmann-fold domains"/>
    <property type="match status" value="1"/>
</dbReference>
<dbReference type="FunFam" id="3.40.50.720:FF:000084">
    <property type="entry name" value="Short-chain dehydrogenase reductase"/>
    <property type="match status" value="1"/>
</dbReference>
<dbReference type="PROSITE" id="PS00061">
    <property type="entry name" value="ADH_SHORT"/>
    <property type="match status" value="1"/>
</dbReference>
<keyword evidence="3" id="KW-1185">Reference proteome</keyword>
<dbReference type="PRINTS" id="PR00080">
    <property type="entry name" value="SDRFAMILY"/>
</dbReference>
<dbReference type="InterPro" id="IPR020904">
    <property type="entry name" value="Sc_DH/Rdtase_CS"/>
</dbReference>
<dbReference type="InterPro" id="IPR036291">
    <property type="entry name" value="NAD(P)-bd_dom_sf"/>
</dbReference>
<dbReference type="Gene3D" id="3.40.50.720">
    <property type="entry name" value="NAD(P)-binding Rossmann-like Domain"/>
    <property type="match status" value="1"/>
</dbReference>
<keyword evidence="1" id="KW-0560">Oxidoreductase</keyword>
<protein>
    <submittedName>
        <fullName evidence="2">Uncharacterized protein</fullName>
    </submittedName>
</protein>
<dbReference type="InterPro" id="IPR002347">
    <property type="entry name" value="SDR_fam"/>
</dbReference>
<accession>F6S294</accession>
<proteinExistence type="predicted"/>
<dbReference type="Ensembl" id="ENSCINT00000020878.3">
    <property type="protein sequence ID" value="ENSCINP00000020878.3"/>
    <property type="gene ID" value="ENSCING00000010524.3"/>
</dbReference>
<dbReference type="Pfam" id="PF13561">
    <property type="entry name" value="adh_short_C2"/>
    <property type="match status" value="1"/>
</dbReference>
<dbReference type="EMBL" id="EAAA01000686">
    <property type="status" value="NOT_ANNOTATED_CDS"/>
    <property type="molecule type" value="Genomic_DNA"/>
</dbReference>
<evidence type="ECO:0000313" key="2">
    <source>
        <dbReference type="Ensembl" id="ENSCINP00000020878.3"/>
    </source>
</evidence>
<dbReference type="Proteomes" id="UP000008144">
    <property type="component" value="Chromosome 11"/>
</dbReference>
<dbReference type="OMA" id="VHMTKAM"/>
<dbReference type="GeneTree" id="ENSGT00940000164675"/>
<dbReference type="PANTHER" id="PTHR43975:SF2">
    <property type="entry name" value="EG:BACR7A4.14 PROTEIN-RELATED"/>
    <property type="match status" value="1"/>
</dbReference>
<dbReference type="HOGENOM" id="CLU_010194_1_0_1"/>
<dbReference type="GO" id="GO:0016491">
    <property type="term" value="F:oxidoreductase activity"/>
    <property type="evidence" value="ECO:0007669"/>
    <property type="project" value="UniProtKB-KW"/>
</dbReference>
<sequence>FSMEEMKNKVVLITGASSGIGEGLACAFARQGASLSLCGRNVENLKKVAENIKVTETIQVVADVKNVKDMERMVDETVAKLGQIDVLINNAGYGCKGGIENGTLEQFDEVFSVNLKAPYYLMQLCLPHLKKTKGCVINLSSCYTNMFVPDAVHYSMTKVGLDHLTKCAAIELGKYGIRVNNVNPGLVVTEMVKANWKPDELEAFCKDFLSNTPLENESLSIQEVADVVIFLTSSAAKSITGTCLPVEKGYHSFKPH</sequence>
<dbReference type="AlphaFoldDB" id="F6S294"/>